<dbReference type="PROSITE" id="PS50262">
    <property type="entry name" value="G_PROTEIN_RECEP_F1_2"/>
    <property type="match status" value="1"/>
</dbReference>
<dbReference type="InterPro" id="IPR050125">
    <property type="entry name" value="GPCR_opsins"/>
</dbReference>
<evidence type="ECO:0000256" key="5">
    <source>
        <dbReference type="ARBA" id="ARBA00022925"/>
    </source>
</evidence>
<feature type="transmembrane region" description="Helical" evidence="13">
    <location>
        <begin position="95"/>
        <end position="113"/>
    </location>
</feature>
<comment type="subcellular location">
    <subcellularLocation>
        <location evidence="1 13">Membrane</location>
        <topology evidence="1 13">Multi-pass membrane protein</topology>
    </subcellularLocation>
</comment>
<keyword evidence="6 13" id="KW-1133">Transmembrane helix</keyword>
<evidence type="ECO:0000256" key="11">
    <source>
        <dbReference type="ARBA" id="ARBA00023170"/>
    </source>
</evidence>
<feature type="transmembrane region" description="Helical" evidence="13">
    <location>
        <begin position="20"/>
        <end position="42"/>
    </location>
</feature>
<keyword evidence="10" id="KW-1015">Disulfide bond</keyword>
<dbReference type="GO" id="GO:0007601">
    <property type="term" value="P:visual perception"/>
    <property type="evidence" value="ECO:0007669"/>
    <property type="project" value="InterPro"/>
</dbReference>
<evidence type="ECO:0000256" key="12">
    <source>
        <dbReference type="ARBA" id="ARBA00023224"/>
    </source>
</evidence>
<evidence type="ECO:0000256" key="1">
    <source>
        <dbReference type="ARBA" id="ARBA00004141"/>
    </source>
</evidence>
<feature type="transmembrane region" description="Helical" evidence="13">
    <location>
        <begin position="133"/>
        <end position="157"/>
    </location>
</feature>
<feature type="transmembrane region" description="Helical" evidence="13">
    <location>
        <begin position="232"/>
        <end position="250"/>
    </location>
</feature>
<keyword evidence="4 13" id="KW-0812">Transmembrane</keyword>
<dbReference type="STRING" id="10195.A0A3M7RZ05"/>
<dbReference type="EMBL" id="REGN01002339">
    <property type="protein sequence ID" value="RNA28801.1"/>
    <property type="molecule type" value="Genomic_DNA"/>
</dbReference>
<feature type="transmembrane region" description="Helical" evidence="13">
    <location>
        <begin position="54"/>
        <end position="75"/>
    </location>
</feature>
<dbReference type="GO" id="GO:0009881">
    <property type="term" value="F:photoreceptor activity"/>
    <property type="evidence" value="ECO:0007669"/>
    <property type="project" value="UniProtKB-KW"/>
</dbReference>
<protein>
    <submittedName>
        <fullName evidence="15">Melanopsin</fullName>
    </submittedName>
</protein>
<dbReference type="GO" id="GO:0016020">
    <property type="term" value="C:membrane"/>
    <property type="evidence" value="ECO:0007669"/>
    <property type="project" value="UniProtKB-SubCell"/>
</dbReference>
<keyword evidence="12 13" id="KW-0807">Transducer</keyword>
<evidence type="ECO:0000313" key="15">
    <source>
        <dbReference type="EMBL" id="RNA28801.1"/>
    </source>
</evidence>
<evidence type="ECO:0000256" key="10">
    <source>
        <dbReference type="ARBA" id="ARBA00023157"/>
    </source>
</evidence>
<reference evidence="15 16" key="1">
    <citation type="journal article" date="2018" name="Sci. Rep.">
        <title>Genomic signatures of local adaptation to the degree of environmental predictability in rotifers.</title>
        <authorList>
            <person name="Franch-Gras L."/>
            <person name="Hahn C."/>
            <person name="Garcia-Roger E.M."/>
            <person name="Carmona M.J."/>
            <person name="Serra M."/>
            <person name="Gomez A."/>
        </authorList>
    </citation>
    <scope>NUCLEOTIDE SEQUENCE [LARGE SCALE GENOMIC DNA]</scope>
    <source>
        <strain evidence="15">HYR1</strain>
    </source>
</reference>
<keyword evidence="7 13" id="KW-0157">Chromophore</keyword>
<evidence type="ECO:0000256" key="9">
    <source>
        <dbReference type="ARBA" id="ARBA00023136"/>
    </source>
</evidence>
<dbReference type="Gene3D" id="1.20.1070.10">
    <property type="entry name" value="Rhodopsin 7-helix transmembrane proteins"/>
    <property type="match status" value="1"/>
</dbReference>
<keyword evidence="9 13" id="KW-0472">Membrane</keyword>
<evidence type="ECO:0000256" key="6">
    <source>
        <dbReference type="ARBA" id="ARBA00022989"/>
    </source>
</evidence>
<gene>
    <name evidence="15" type="ORF">BpHYR1_024916</name>
</gene>
<name>A0A3M7RZ05_BRAPC</name>
<evidence type="ECO:0000256" key="13">
    <source>
        <dbReference type="RuleBase" id="RU004951"/>
    </source>
</evidence>
<accession>A0A3M7RZ05</accession>
<evidence type="ECO:0000313" key="16">
    <source>
        <dbReference type="Proteomes" id="UP000276133"/>
    </source>
</evidence>
<comment type="similarity">
    <text evidence="13">Belongs to the G-protein coupled receptor 1 family. Opsin subfamily.</text>
</comment>
<dbReference type="InterPro" id="IPR017452">
    <property type="entry name" value="GPCR_Rhodpsn_7TM"/>
</dbReference>
<evidence type="ECO:0000256" key="2">
    <source>
        <dbReference type="ARBA" id="ARBA00022543"/>
    </source>
</evidence>
<evidence type="ECO:0000259" key="14">
    <source>
        <dbReference type="PROSITE" id="PS50262"/>
    </source>
</evidence>
<feature type="transmembrane region" description="Helical" evidence="13">
    <location>
        <begin position="270"/>
        <end position="290"/>
    </location>
</feature>
<dbReference type="InterPro" id="IPR001760">
    <property type="entry name" value="Opsin"/>
</dbReference>
<dbReference type="InterPro" id="IPR000276">
    <property type="entry name" value="GPCR_Rhodpsn"/>
</dbReference>
<keyword evidence="8 13" id="KW-0297">G-protein coupled receptor</keyword>
<keyword evidence="2 13" id="KW-0600">Photoreceptor protein</keyword>
<comment type="caution">
    <text evidence="15">The sequence shown here is derived from an EMBL/GenBank/DDBJ whole genome shotgun (WGS) entry which is preliminary data.</text>
</comment>
<proteinExistence type="inferred from homology"/>
<dbReference type="Pfam" id="PF00001">
    <property type="entry name" value="7tm_1"/>
    <property type="match status" value="1"/>
</dbReference>
<feature type="transmembrane region" description="Helical" evidence="13">
    <location>
        <begin position="177"/>
        <end position="201"/>
    </location>
</feature>
<evidence type="ECO:0000256" key="7">
    <source>
        <dbReference type="ARBA" id="ARBA00022991"/>
    </source>
</evidence>
<evidence type="ECO:0000256" key="3">
    <source>
        <dbReference type="ARBA" id="ARBA00022606"/>
    </source>
</evidence>
<feature type="domain" description="G-protein coupled receptors family 1 profile" evidence="14">
    <location>
        <begin position="34"/>
        <end position="287"/>
    </location>
</feature>
<keyword evidence="3 13" id="KW-0716">Sensory transduction</keyword>
<dbReference type="GO" id="GO:0004930">
    <property type="term" value="F:G protein-coupled receptor activity"/>
    <property type="evidence" value="ECO:0007669"/>
    <property type="project" value="UniProtKB-KW"/>
</dbReference>
<evidence type="ECO:0000256" key="4">
    <source>
        <dbReference type="ARBA" id="ARBA00022692"/>
    </source>
</evidence>
<dbReference type="SUPFAM" id="SSF81321">
    <property type="entry name" value="Family A G protein-coupled receptor-like"/>
    <property type="match status" value="1"/>
</dbReference>
<dbReference type="OrthoDB" id="5564849at2759"/>
<dbReference type="PROSITE" id="PS00237">
    <property type="entry name" value="G_PROTEIN_RECEP_F1_1"/>
    <property type="match status" value="1"/>
</dbReference>
<dbReference type="GO" id="GO:0007602">
    <property type="term" value="P:phototransduction"/>
    <property type="evidence" value="ECO:0007669"/>
    <property type="project" value="UniProtKB-KW"/>
</dbReference>
<evidence type="ECO:0000256" key="8">
    <source>
        <dbReference type="ARBA" id="ARBA00023040"/>
    </source>
</evidence>
<dbReference type="PANTHER" id="PTHR24240">
    <property type="entry name" value="OPSIN"/>
    <property type="match status" value="1"/>
</dbReference>
<keyword evidence="5 13" id="KW-0681">Retinal protein</keyword>
<dbReference type="AlphaFoldDB" id="A0A3M7RZ05"/>
<keyword evidence="16" id="KW-1185">Reference proteome</keyword>
<sequence length="305" mass="35593">MKNNFESISSPVECYKLKFISVYLFLLFITSAFCNLLLLVIIYKYKRFRNTLNIYMFFLTLFNLIGTFVELPATIATNFACRWLFQEIGCMISGFMMYLIGCTSIYIMALVSLERYCLIYNSFKTKIDVHQVVFSVLLCFILGFIWAILPIFGWSHYSLEGAYTSCSVEWNEKSFNVVSYNITIFITVFIIPIAVISFTNLKLIFMIQKLNLIYQKFDYVYQRKKYIGERKATFSMILIIAGFVVSWTPYAMVSMYRVFVDQNVSPMAGTIPAMFAKSTLLWTSLLYIYSNRKIRAIIKKLMLNV</sequence>
<dbReference type="PRINTS" id="PR00237">
    <property type="entry name" value="GPCRRHODOPSN"/>
</dbReference>
<keyword evidence="11 13" id="KW-0675">Receptor</keyword>
<organism evidence="15 16">
    <name type="scientific">Brachionus plicatilis</name>
    <name type="common">Marine rotifer</name>
    <name type="synonym">Brachionus muelleri</name>
    <dbReference type="NCBI Taxonomy" id="10195"/>
    <lineage>
        <taxon>Eukaryota</taxon>
        <taxon>Metazoa</taxon>
        <taxon>Spiralia</taxon>
        <taxon>Gnathifera</taxon>
        <taxon>Rotifera</taxon>
        <taxon>Eurotatoria</taxon>
        <taxon>Monogononta</taxon>
        <taxon>Pseudotrocha</taxon>
        <taxon>Ploima</taxon>
        <taxon>Brachionidae</taxon>
        <taxon>Brachionus</taxon>
    </lineage>
</organism>
<dbReference type="PRINTS" id="PR00238">
    <property type="entry name" value="OPSIN"/>
</dbReference>
<dbReference type="Proteomes" id="UP000276133">
    <property type="component" value="Unassembled WGS sequence"/>
</dbReference>